<evidence type="ECO:0008006" key="4">
    <source>
        <dbReference type="Google" id="ProtNLM"/>
    </source>
</evidence>
<evidence type="ECO:0000313" key="3">
    <source>
        <dbReference type="Proteomes" id="UP001595833"/>
    </source>
</evidence>
<accession>A0ABV9XUQ8</accession>
<reference evidence="3" key="1">
    <citation type="journal article" date="2019" name="Int. J. Syst. Evol. Microbiol.">
        <title>The Global Catalogue of Microorganisms (GCM) 10K type strain sequencing project: providing services to taxonomists for standard genome sequencing and annotation.</title>
        <authorList>
            <consortium name="The Broad Institute Genomics Platform"/>
            <consortium name="The Broad Institute Genome Sequencing Center for Infectious Disease"/>
            <person name="Wu L."/>
            <person name="Ma J."/>
        </authorList>
    </citation>
    <scope>NUCLEOTIDE SEQUENCE [LARGE SCALE GENOMIC DNA]</scope>
    <source>
        <strain evidence="3">KCTC 12848</strain>
    </source>
</reference>
<dbReference type="EMBL" id="JBHSJB010000008">
    <property type="protein sequence ID" value="MFC5054095.1"/>
    <property type="molecule type" value="Genomic_DNA"/>
</dbReference>
<keyword evidence="3" id="KW-1185">Reference proteome</keyword>
<comment type="caution">
    <text evidence="2">The sequence shown here is derived from an EMBL/GenBank/DDBJ whole genome shotgun (WGS) entry which is preliminary data.</text>
</comment>
<feature type="chain" id="PRO_5045849654" description="Ribosomally synthesized peptide with SipW-like signal peptide" evidence="1">
    <location>
        <begin position="25"/>
        <end position="275"/>
    </location>
</feature>
<evidence type="ECO:0000313" key="2">
    <source>
        <dbReference type="EMBL" id="MFC5054095.1"/>
    </source>
</evidence>
<keyword evidence="1" id="KW-0732">Signal</keyword>
<feature type="signal peptide" evidence="1">
    <location>
        <begin position="1"/>
        <end position="24"/>
    </location>
</feature>
<gene>
    <name evidence="2" type="ORF">ACFPFM_10030</name>
</gene>
<sequence length="275" mass="29788">MIRRVRWLALVLVGCVAAAYTAYAWVPLPGTRGAAIDTGDERGPLELIADYGPPLGDGEASWQAFPSRDGLPDIPADSDCAGVAERGRSRGAVDSGWSDVTLTVRARRTVTFTVVAVRPEVLSTRPPAEGHTLLCVDSPQPHMTDEYHLQYSLTNAFVLDQGNPYDVYDVIGEQGSDTPLQLGFGELQHFRFRAFALACDCTWLAEVELRVEGERQVVTLGSDSLGEPFRTVPRPEAPGDSTANSIWCAVEGAGRLTTPAARDCPVPRLYEGPIY</sequence>
<evidence type="ECO:0000256" key="1">
    <source>
        <dbReference type="SAM" id="SignalP"/>
    </source>
</evidence>
<protein>
    <recommendedName>
        <fullName evidence="4">Ribosomally synthesized peptide with SipW-like signal peptide</fullName>
    </recommendedName>
</protein>
<proteinExistence type="predicted"/>
<name>A0ABV9XUQ8_9PSEU</name>
<dbReference type="Proteomes" id="UP001595833">
    <property type="component" value="Unassembled WGS sequence"/>
</dbReference>
<dbReference type="RefSeq" id="WP_344038552.1">
    <property type="nucleotide sequence ID" value="NZ_BAAAKE010000012.1"/>
</dbReference>
<organism evidence="2 3">
    <name type="scientific">Saccharothrix xinjiangensis</name>
    <dbReference type="NCBI Taxonomy" id="204798"/>
    <lineage>
        <taxon>Bacteria</taxon>
        <taxon>Bacillati</taxon>
        <taxon>Actinomycetota</taxon>
        <taxon>Actinomycetes</taxon>
        <taxon>Pseudonocardiales</taxon>
        <taxon>Pseudonocardiaceae</taxon>
        <taxon>Saccharothrix</taxon>
    </lineage>
</organism>